<feature type="transmembrane region" description="Helical" evidence="1">
    <location>
        <begin position="106"/>
        <end position="123"/>
    </location>
</feature>
<evidence type="ECO:0008006" key="4">
    <source>
        <dbReference type="Google" id="ProtNLM"/>
    </source>
</evidence>
<keyword evidence="1" id="KW-0812">Transmembrane</keyword>
<protein>
    <recommendedName>
        <fullName evidence="4">Acyltransferase 3 domain-containing protein</fullName>
    </recommendedName>
</protein>
<proteinExistence type="predicted"/>
<feature type="transmembrane region" description="Helical" evidence="1">
    <location>
        <begin position="143"/>
        <end position="163"/>
    </location>
</feature>
<dbReference type="PATRIC" id="fig|582.24.peg.661"/>
<feature type="transmembrane region" description="Helical" evidence="1">
    <location>
        <begin position="83"/>
        <end position="99"/>
    </location>
</feature>
<dbReference type="EMBL" id="JZSH01000011">
    <property type="protein sequence ID" value="KJF79002.1"/>
    <property type="molecule type" value="Genomic_DNA"/>
</dbReference>
<evidence type="ECO:0000256" key="1">
    <source>
        <dbReference type="SAM" id="Phobius"/>
    </source>
</evidence>
<evidence type="ECO:0000313" key="3">
    <source>
        <dbReference type="Proteomes" id="UP000032582"/>
    </source>
</evidence>
<feature type="transmembrane region" description="Helical" evidence="1">
    <location>
        <begin position="211"/>
        <end position="235"/>
    </location>
</feature>
<name>A0A0D8LAW7_MORMO</name>
<evidence type="ECO:0000313" key="2">
    <source>
        <dbReference type="EMBL" id="KJF79002.1"/>
    </source>
</evidence>
<keyword evidence="1" id="KW-0472">Membrane</keyword>
<feature type="transmembrane region" description="Helical" evidence="1">
    <location>
        <begin position="15"/>
        <end position="37"/>
    </location>
</feature>
<dbReference type="Proteomes" id="UP000032582">
    <property type="component" value="Unassembled WGS sequence"/>
</dbReference>
<feature type="transmembrane region" description="Helical" evidence="1">
    <location>
        <begin position="183"/>
        <end position="205"/>
    </location>
</feature>
<sequence>MPWISQFGKNVNLEILPVIYNSLFSSVILGDASYNWVVWTMQIELFGSFLIFFSAPIIHNLKARAFFYILFSLVFCMNYPTKIGFGYAAFMLGAAIYYIPVLKNKFFAAVILLIGLYLSGYHHKQTFYSALSQLEIEILNKNGIQGSFLYLMISGALIVMVCIKSNIITFITSNRLSIWLGKLSFSAYLLQMPVFYIITPTMFAYLSTNGFSYTIAAFLTSIFCLFFLYFISIFFPKYIDSKSTFLSKN</sequence>
<comment type="caution">
    <text evidence="2">The sequence shown here is derived from an EMBL/GenBank/DDBJ whole genome shotgun (WGS) entry which is preliminary data.</text>
</comment>
<feature type="transmembrane region" description="Helical" evidence="1">
    <location>
        <begin position="49"/>
        <end position="71"/>
    </location>
</feature>
<keyword evidence="1" id="KW-1133">Transmembrane helix</keyword>
<gene>
    <name evidence="2" type="ORF">UA45_02215</name>
</gene>
<dbReference type="AlphaFoldDB" id="A0A0D8LAW7"/>
<organism evidence="2 3">
    <name type="scientific">Morganella morganii</name>
    <name type="common">Proteus morganii</name>
    <dbReference type="NCBI Taxonomy" id="582"/>
    <lineage>
        <taxon>Bacteria</taxon>
        <taxon>Pseudomonadati</taxon>
        <taxon>Pseudomonadota</taxon>
        <taxon>Gammaproteobacteria</taxon>
        <taxon>Enterobacterales</taxon>
        <taxon>Morganellaceae</taxon>
        <taxon>Morganella</taxon>
    </lineage>
</organism>
<accession>A0A0D8LAW7</accession>
<reference evidence="2 3" key="1">
    <citation type="submission" date="2015-02" db="EMBL/GenBank/DDBJ databases">
        <title>Whole genome shotgun sequencing of cultured foodborne pathogen.</title>
        <authorList>
            <person name="Timme R."/>
            <person name="Allard M.W."/>
            <person name="Strain E."/>
            <person name="Evans P.S."/>
            <person name="Brown E."/>
        </authorList>
    </citation>
    <scope>NUCLEOTIDE SEQUENCE [LARGE SCALE GENOMIC DNA]</scope>
    <source>
        <strain evidence="2 3">GCSL-TSO-24</strain>
    </source>
</reference>